<accession>A0ABY6HUE6</accession>
<proteinExistence type="predicted"/>
<dbReference type="Proteomes" id="UP001208689">
    <property type="component" value="Chromosome"/>
</dbReference>
<sequence length="179" mass="21152">MENLKRGSPLKNQFQSSNSTPFHICPDYISFISDKEEGWKVDLNEIKTLIPFEITNAFLNARERSSLYGISRDKYVQILPFMYFHRNQFHLSKELRQYLIVAHGENYSTAILDEIAEIYLLSPQKLIQKAINKKNLTYLEKMRICNECTVHELNQLENQLPSSDPIFRHIKENLPKIYR</sequence>
<evidence type="ECO:0000313" key="1">
    <source>
        <dbReference type="EMBL" id="UYP47143.1"/>
    </source>
</evidence>
<evidence type="ECO:0000313" key="2">
    <source>
        <dbReference type="Proteomes" id="UP001208689"/>
    </source>
</evidence>
<protein>
    <submittedName>
        <fullName evidence="1">Uncharacterized protein</fullName>
    </submittedName>
</protein>
<gene>
    <name evidence="1" type="ORF">NEF87_003428</name>
</gene>
<name>A0ABY6HUE6_9ARCH</name>
<organism evidence="1 2">
    <name type="scientific">Candidatus Lokiarchaeum ossiferum</name>
    <dbReference type="NCBI Taxonomy" id="2951803"/>
    <lineage>
        <taxon>Archaea</taxon>
        <taxon>Promethearchaeati</taxon>
        <taxon>Promethearchaeota</taxon>
        <taxon>Promethearchaeia</taxon>
        <taxon>Promethearchaeales</taxon>
        <taxon>Promethearchaeaceae</taxon>
        <taxon>Candidatus Lokiarchaeum</taxon>
    </lineage>
</organism>
<dbReference type="EMBL" id="CP104013">
    <property type="protein sequence ID" value="UYP47143.1"/>
    <property type="molecule type" value="Genomic_DNA"/>
</dbReference>
<reference evidence="1" key="1">
    <citation type="submission" date="2022-09" db="EMBL/GenBank/DDBJ databases">
        <title>Actin cytoskeleton and complex cell architecture in an #Asgard archaeon.</title>
        <authorList>
            <person name="Ponce Toledo R.I."/>
            <person name="Schleper C."/>
            <person name="Rodrigues Oliveira T."/>
            <person name="Wollweber F."/>
            <person name="Xu J."/>
            <person name="Rittmann S."/>
            <person name="Klingl A."/>
            <person name="Pilhofer M."/>
        </authorList>
    </citation>
    <scope>NUCLEOTIDE SEQUENCE</scope>
    <source>
        <strain evidence="1">B-35</strain>
    </source>
</reference>
<keyword evidence="2" id="KW-1185">Reference proteome</keyword>